<feature type="region of interest" description="Disordered" evidence="12">
    <location>
        <begin position="1"/>
        <end position="30"/>
    </location>
</feature>
<evidence type="ECO:0000256" key="8">
    <source>
        <dbReference type="ARBA" id="ARBA00022989"/>
    </source>
</evidence>
<evidence type="ECO:0000256" key="2">
    <source>
        <dbReference type="ARBA" id="ARBA00006355"/>
    </source>
</evidence>
<name>A0A7D8YQS7_9HELO</name>
<reference evidence="13 14" key="1">
    <citation type="submission" date="2018-05" db="EMBL/GenBank/DDBJ databases">
        <title>Whole genome sequencing for identification of molecular markers to develop diagnostic detection tools for the regulated plant pathogen Lachnellula willkommii.</title>
        <authorList>
            <person name="Giroux E."/>
            <person name="Bilodeau G."/>
        </authorList>
    </citation>
    <scope>NUCLEOTIDE SEQUENCE [LARGE SCALE GENOMIC DNA]</scope>
    <source>
        <strain evidence="13 14">CBS 625.97</strain>
    </source>
</reference>
<evidence type="ECO:0000313" key="13">
    <source>
        <dbReference type="EMBL" id="TVY51475.1"/>
    </source>
</evidence>
<sequence>MADSKPSTENGTSAPKSEPKPDVKLPKASKPNPMWKYLGFGENFRPKLPSRNWSIFLAITGSFTAAVIYDKRETKRVQRKWCRLVEHVGKDPLDPRTMPRKLSVFLEGPPTDGLRSAQDHFKEYVKPVLVASGLDWEFIQGRKEGDIRAELAEKIRKSRLPLEQRAEEDVILEIRTKSGIAEFEGPRGDIVIGRHTWKEYVRGLHEGWLGPLKEPPKPEEEKPQDAPSTSIEKSTNFLTEPSTDTPPNETSTGSPPTETTTEGTTVFSTENSPQSEPEPPKEDEKPKKPPQLPPFISTLEYSSAPTPPNLPTEFDPSTPISFPHILGFLNTPRRLYRFLNRRVLADNIGRETAAIILSHYRPYEPTSPLPLTPPEDSAAESANGEASREWGSRAEQATALQEEEKEWHKSVRVHTENEPERTWLEPVVLDPRIASRMRRFELSAEDEERARSIVVPENEIEGWIKGGIKSLGKEVWRWTGIGVEKKPFANVGDPDVDSQG</sequence>
<organism evidence="13 14">
    <name type="scientific">Lachnellula cervina</name>
    <dbReference type="NCBI Taxonomy" id="1316786"/>
    <lineage>
        <taxon>Eukaryota</taxon>
        <taxon>Fungi</taxon>
        <taxon>Dikarya</taxon>
        <taxon>Ascomycota</taxon>
        <taxon>Pezizomycotina</taxon>
        <taxon>Leotiomycetes</taxon>
        <taxon>Helotiales</taxon>
        <taxon>Lachnaceae</taxon>
        <taxon>Lachnellula</taxon>
    </lineage>
</organism>
<dbReference type="AlphaFoldDB" id="A0A7D8YQS7"/>
<accession>A0A7D8YQS7</accession>
<evidence type="ECO:0000256" key="6">
    <source>
        <dbReference type="ARBA" id="ARBA00022792"/>
    </source>
</evidence>
<keyword evidence="6" id="KW-0999">Mitochondrion inner membrane</keyword>
<evidence type="ECO:0000313" key="14">
    <source>
        <dbReference type="Proteomes" id="UP000481288"/>
    </source>
</evidence>
<dbReference type="Proteomes" id="UP000481288">
    <property type="component" value="Unassembled WGS sequence"/>
</dbReference>
<keyword evidence="9" id="KW-0811">Translocation</keyword>
<dbReference type="GO" id="GO:0005743">
    <property type="term" value="C:mitochondrial inner membrane"/>
    <property type="evidence" value="ECO:0007669"/>
    <property type="project" value="UniProtKB-SubCell"/>
</dbReference>
<evidence type="ECO:0000256" key="10">
    <source>
        <dbReference type="ARBA" id="ARBA00023128"/>
    </source>
</evidence>
<feature type="compositionally biased region" description="Low complexity" evidence="12">
    <location>
        <begin position="245"/>
        <end position="275"/>
    </location>
</feature>
<evidence type="ECO:0000256" key="5">
    <source>
        <dbReference type="ARBA" id="ARBA00022692"/>
    </source>
</evidence>
<keyword evidence="14" id="KW-1185">Reference proteome</keyword>
<keyword evidence="5" id="KW-0812">Transmembrane</keyword>
<evidence type="ECO:0000256" key="9">
    <source>
        <dbReference type="ARBA" id="ARBA00023010"/>
    </source>
</evidence>
<dbReference type="InterPro" id="IPR021056">
    <property type="entry name" value="Mt_import_IM_translocase_Tim54"/>
</dbReference>
<comment type="similarity">
    <text evidence="2">Belongs to the TIM54 family.</text>
</comment>
<evidence type="ECO:0000256" key="3">
    <source>
        <dbReference type="ARBA" id="ARBA00020796"/>
    </source>
</evidence>
<feature type="compositionally biased region" description="Polar residues" evidence="12">
    <location>
        <begin position="226"/>
        <end position="243"/>
    </location>
</feature>
<keyword evidence="11" id="KW-0472">Membrane</keyword>
<dbReference type="Pfam" id="PF11711">
    <property type="entry name" value="Tim54"/>
    <property type="match status" value="1"/>
</dbReference>
<protein>
    <recommendedName>
        <fullName evidence="3">Mitochondrial import inner membrane translocase subunit TIM54</fullName>
    </recommendedName>
</protein>
<evidence type="ECO:0000256" key="12">
    <source>
        <dbReference type="SAM" id="MobiDB-lite"/>
    </source>
</evidence>
<evidence type="ECO:0000256" key="1">
    <source>
        <dbReference type="ARBA" id="ARBA00004434"/>
    </source>
</evidence>
<gene>
    <name evidence="13" type="primary">tim54</name>
    <name evidence="13" type="ORF">LCER1_G005679</name>
</gene>
<keyword evidence="8" id="KW-1133">Transmembrane helix</keyword>
<dbReference type="PANTHER" id="PTHR12358">
    <property type="entry name" value="SPHINGOSINE KINASE"/>
    <property type="match status" value="1"/>
</dbReference>
<dbReference type="GO" id="GO:0015031">
    <property type="term" value="P:protein transport"/>
    <property type="evidence" value="ECO:0007669"/>
    <property type="project" value="UniProtKB-KW"/>
</dbReference>
<dbReference type="PANTHER" id="PTHR12358:SF101">
    <property type="entry name" value="MITOCHONDRIAL IMPORT INNER MEMBRANE TRANSLOCASE SUBUNIT TIM54"/>
    <property type="match status" value="1"/>
</dbReference>
<dbReference type="OrthoDB" id="5598305at2759"/>
<dbReference type="InterPro" id="IPR050187">
    <property type="entry name" value="Lipid_Phosphate_FormReg"/>
</dbReference>
<evidence type="ECO:0000256" key="11">
    <source>
        <dbReference type="ARBA" id="ARBA00023136"/>
    </source>
</evidence>
<evidence type="ECO:0000256" key="4">
    <source>
        <dbReference type="ARBA" id="ARBA00022448"/>
    </source>
</evidence>
<keyword evidence="10" id="KW-0496">Mitochondrion</keyword>
<feature type="compositionally biased region" description="Basic and acidic residues" evidence="12">
    <location>
        <begin position="214"/>
        <end position="224"/>
    </location>
</feature>
<keyword evidence="7" id="KW-0653">Protein transport</keyword>
<feature type="region of interest" description="Disordered" evidence="12">
    <location>
        <begin position="208"/>
        <end position="310"/>
    </location>
</feature>
<comment type="caution">
    <text evidence="13">The sequence shown here is derived from an EMBL/GenBank/DDBJ whole genome shotgun (WGS) entry which is preliminary data.</text>
</comment>
<keyword evidence="4" id="KW-0813">Transport</keyword>
<feature type="region of interest" description="Disordered" evidence="12">
    <location>
        <begin position="366"/>
        <end position="393"/>
    </location>
</feature>
<comment type="subcellular location">
    <subcellularLocation>
        <location evidence="1">Mitochondrion inner membrane</location>
        <topology evidence="1">Single-pass membrane protein</topology>
    </subcellularLocation>
</comment>
<feature type="compositionally biased region" description="Basic and acidic residues" evidence="12">
    <location>
        <begin position="278"/>
        <end position="287"/>
    </location>
</feature>
<proteinExistence type="inferred from homology"/>
<evidence type="ECO:0000256" key="7">
    <source>
        <dbReference type="ARBA" id="ARBA00022927"/>
    </source>
</evidence>
<feature type="compositionally biased region" description="Polar residues" evidence="12">
    <location>
        <begin position="1"/>
        <end position="15"/>
    </location>
</feature>
<dbReference type="EMBL" id="QGMG01000807">
    <property type="protein sequence ID" value="TVY51475.1"/>
    <property type="molecule type" value="Genomic_DNA"/>
</dbReference>